<feature type="region of interest" description="Disordered" evidence="1">
    <location>
        <begin position="97"/>
        <end position="128"/>
    </location>
</feature>
<feature type="compositionally biased region" description="Basic and acidic residues" evidence="1">
    <location>
        <begin position="144"/>
        <end position="170"/>
    </location>
</feature>
<feature type="region of interest" description="Disordered" evidence="1">
    <location>
        <begin position="460"/>
        <end position="484"/>
    </location>
</feature>
<feature type="region of interest" description="Disordered" evidence="1">
    <location>
        <begin position="304"/>
        <end position="327"/>
    </location>
</feature>
<proteinExistence type="predicted"/>
<protein>
    <submittedName>
        <fullName evidence="3">PIR Superfamily Protein</fullName>
    </submittedName>
</protein>
<accession>A0A1A8WPC1</accession>
<feature type="compositionally biased region" description="Polar residues" evidence="1">
    <location>
        <begin position="388"/>
        <end position="407"/>
    </location>
</feature>
<feature type="compositionally biased region" description="Polar residues" evidence="1">
    <location>
        <begin position="228"/>
        <end position="243"/>
    </location>
</feature>
<feature type="region of interest" description="Disordered" evidence="1">
    <location>
        <begin position="358"/>
        <end position="407"/>
    </location>
</feature>
<dbReference type="Proteomes" id="UP000078560">
    <property type="component" value="Unassembled WGS sequence"/>
</dbReference>
<keyword evidence="2" id="KW-0472">Membrane</keyword>
<sequence length="592" mass="65649">MVVEVSFRGDSQRKSCMDEFIDIDPNDDKKIEDVNKANEEDGTFLQKCHDLRKYLETYNVKYKHCFNGETAALFLSNRDLIYAALVKCTKYEERQAELKRREEKQVTTPDELGKHTAEEGSAKLALLGEEKSEGIADCRNEKCKSKEMENQKQPVREGMHKGESKSRKEQATSVPLQELETETNSLSTDQELLGNKAHSSDSHTQEDPPLIGSANLGSPKSVEGVTQPDDSLQGNPVTNSDPNVISDVNGLACNKFLLTNSPDDCVMASDPGKPSSSLNTTLMQHSVDQVDLAKLTSKVSVAGALSSENPGKELSPGKSPQVADLTPASSSLTAAGEYPSGFPSSSEMSSFINKSISSVTSSSVEESRSNERTSSSHRLSDGVVLPASQHSSDSQKILPSQPLPQSQHLTTEGQLLSEKHVSSQTEFPVRISHLSHNCIPDKMTCDSNHKTLQQDLNNMNLPNNLSGEQSTVGRIDTSKASTDSRENNINIEDIKSSLHTESEKISIKTYIIIILVVLAIILLSLLLFKYACLRGYFSKKRKKKRQRIQDELDRIMYSPSIFDEHNMYLPYVRLENSYYYNTHENDTSTEKI</sequence>
<feature type="region of interest" description="Disordered" evidence="1">
    <location>
        <begin position="144"/>
        <end position="246"/>
    </location>
</feature>
<name>A0A1A8WPC1_PLAOA</name>
<dbReference type="AlphaFoldDB" id="A0A1A8WPC1"/>
<feature type="transmembrane region" description="Helical" evidence="2">
    <location>
        <begin position="510"/>
        <end position="537"/>
    </location>
</feature>
<evidence type="ECO:0000313" key="3">
    <source>
        <dbReference type="EMBL" id="SBS93172.1"/>
    </source>
</evidence>
<keyword evidence="2" id="KW-1133">Transmembrane helix</keyword>
<feature type="compositionally biased region" description="Basic and acidic residues" evidence="1">
    <location>
        <begin position="97"/>
        <end position="121"/>
    </location>
</feature>
<organism evidence="3 4">
    <name type="scientific">Plasmodium ovale curtisi</name>
    <dbReference type="NCBI Taxonomy" id="864141"/>
    <lineage>
        <taxon>Eukaryota</taxon>
        <taxon>Sar</taxon>
        <taxon>Alveolata</taxon>
        <taxon>Apicomplexa</taxon>
        <taxon>Aconoidasida</taxon>
        <taxon>Haemosporida</taxon>
        <taxon>Plasmodiidae</taxon>
        <taxon>Plasmodium</taxon>
        <taxon>Plasmodium (Plasmodium)</taxon>
    </lineage>
</organism>
<evidence type="ECO:0000256" key="2">
    <source>
        <dbReference type="SAM" id="Phobius"/>
    </source>
</evidence>
<dbReference type="EMBL" id="FLQU01001481">
    <property type="protein sequence ID" value="SBS93172.1"/>
    <property type="molecule type" value="Genomic_DNA"/>
</dbReference>
<reference evidence="4" key="1">
    <citation type="submission" date="2016-05" db="EMBL/GenBank/DDBJ databases">
        <authorList>
            <person name="Naeem Raeece"/>
        </authorList>
    </citation>
    <scope>NUCLEOTIDE SEQUENCE [LARGE SCALE GENOMIC DNA]</scope>
</reference>
<feature type="compositionally biased region" description="Polar residues" evidence="1">
    <location>
        <begin position="460"/>
        <end position="472"/>
    </location>
</feature>
<evidence type="ECO:0000313" key="4">
    <source>
        <dbReference type="Proteomes" id="UP000078560"/>
    </source>
</evidence>
<evidence type="ECO:0000256" key="1">
    <source>
        <dbReference type="SAM" id="MobiDB-lite"/>
    </source>
</evidence>
<keyword evidence="2" id="KW-0812">Transmembrane</keyword>
<gene>
    <name evidence="3" type="ORF">POVCU2_0079430</name>
</gene>